<dbReference type="Gene3D" id="1.25.10.10">
    <property type="entry name" value="Leucine-rich Repeat Variant"/>
    <property type="match status" value="1"/>
</dbReference>
<dbReference type="PANTHER" id="PTHR13255:SF0">
    <property type="entry name" value="ATAXIN-10"/>
    <property type="match status" value="1"/>
</dbReference>
<gene>
    <name evidence="5" type="ORF">Poli38472_003956</name>
</gene>
<sequence>MIMATALTSGELEALALQCRDAGFREGLASAELLWQQVQVTLQDGLSALDANITRSGTGTSSSEAQHDSGVEDEDDGLSYSFEVKKDASLDELSASSTTIHVHNTSAAMERVEQITSALRFLRNACAASPLNQDACREHQLLKLAHDIVMRGCIWSDVEDDALQQAVVLQSQVALQFSVNAITGRIASQNAVWELYFPDDFQKLLVECHEHRKIVAFTAALILNCVNTPCNGDMNQRRTDLVCARNLIITLLQRCLTRPTNSYERQAPVDDHDPAFEWICLLFRVLFESGFSKELYNAVGAHLLSRLWSRVTPEQLILLRMFTMWITSRRSKPRTPDDKQTDTPVDLVVEDAEERFIIFEFIKNTWVYITSLEEEDRPEEADATRRVMWMEFENEAKLLLLDVMGELTLAPSSSQVAEEALRSLLSELQRVWALRPLGGLAGKSPSSSQDAGKEPFGYRSAIIRVVGNMCHRQESHQNLVREEGYLPLFLNHCNIDEPNPLLREWSLVALRNLCEGNEANQAYITALRPQGLDSSNVNLSNVNVEASLSDDGKVRVTQKPGPSTQ</sequence>
<dbReference type="GO" id="GO:0005829">
    <property type="term" value="C:cytosol"/>
    <property type="evidence" value="ECO:0007669"/>
    <property type="project" value="TreeGrafter"/>
</dbReference>
<organism evidence="5 6">
    <name type="scientific">Pythium oligandrum</name>
    <name type="common">Mycoparasitic fungus</name>
    <dbReference type="NCBI Taxonomy" id="41045"/>
    <lineage>
        <taxon>Eukaryota</taxon>
        <taxon>Sar</taxon>
        <taxon>Stramenopiles</taxon>
        <taxon>Oomycota</taxon>
        <taxon>Peronosporomycetes</taxon>
        <taxon>Pythiales</taxon>
        <taxon>Pythiaceae</taxon>
        <taxon>Pythium</taxon>
    </lineage>
</organism>
<accession>A0A8K1CP50</accession>
<protein>
    <recommendedName>
        <fullName evidence="4">Ataxin-10 domain-containing protein</fullName>
    </recommendedName>
</protein>
<name>A0A8K1CP50_PYTOL</name>
<evidence type="ECO:0000256" key="3">
    <source>
        <dbReference type="SAM" id="MobiDB-lite"/>
    </source>
</evidence>
<comment type="caution">
    <text evidence="5">The sequence shown here is derived from an EMBL/GenBank/DDBJ whole genome shotgun (WGS) entry which is preliminary data.</text>
</comment>
<dbReference type="InterPro" id="IPR016024">
    <property type="entry name" value="ARM-type_fold"/>
</dbReference>
<evidence type="ECO:0000256" key="2">
    <source>
        <dbReference type="ARBA" id="ARBA00023306"/>
    </source>
</evidence>
<dbReference type="OrthoDB" id="379794at2759"/>
<dbReference type="Proteomes" id="UP000794436">
    <property type="component" value="Unassembled WGS sequence"/>
</dbReference>
<reference evidence="5" key="1">
    <citation type="submission" date="2019-03" db="EMBL/GenBank/DDBJ databases">
        <title>Long read genome sequence of the mycoparasitic Pythium oligandrum ATCC 38472 isolated from sugarbeet rhizosphere.</title>
        <authorList>
            <person name="Gaulin E."/>
        </authorList>
    </citation>
    <scope>NUCLEOTIDE SEQUENCE</scope>
    <source>
        <strain evidence="5">ATCC 38472_TT</strain>
    </source>
</reference>
<evidence type="ECO:0000256" key="1">
    <source>
        <dbReference type="ARBA" id="ARBA00022618"/>
    </source>
</evidence>
<keyword evidence="6" id="KW-1185">Reference proteome</keyword>
<evidence type="ECO:0000313" key="5">
    <source>
        <dbReference type="EMBL" id="TMW66191.1"/>
    </source>
</evidence>
<proteinExistence type="predicted"/>
<evidence type="ECO:0000259" key="4">
    <source>
        <dbReference type="Pfam" id="PF09759"/>
    </source>
</evidence>
<feature type="compositionally biased region" description="Polar residues" evidence="3">
    <location>
        <begin position="55"/>
        <end position="64"/>
    </location>
</feature>
<keyword evidence="1" id="KW-0132">Cell division</keyword>
<feature type="region of interest" description="Disordered" evidence="3">
    <location>
        <begin position="55"/>
        <end position="76"/>
    </location>
</feature>
<keyword evidence="2" id="KW-0131">Cell cycle</keyword>
<dbReference type="InterPro" id="IPR019156">
    <property type="entry name" value="Ataxin-10_domain"/>
</dbReference>
<dbReference type="PANTHER" id="PTHR13255">
    <property type="entry name" value="ATAXIN-10"/>
    <property type="match status" value="1"/>
</dbReference>
<feature type="domain" description="Ataxin-10" evidence="4">
    <location>
        <begin position="458"/>
        <end position="556"/>
    </location>
</feature>
<evidence type="ECO:0000313" key="6">
    <source>
        <dbReference type="Proteomes" id="UP000794436"/>
    </source>
</evidence>
<dbReference type="AlphaFoldDB" id="A0A8K1CP50"/>
<dbReference type="Pfam" id="PF09759">
    <property type="entry name" value="Atx10homo_assoc"/>
    <property type="match status" value="1"/>
</dbReference>
<dbReference type="InterPro" id="IPR011989">
    <property type="entry name" value="ARM-like"/>
</dbReference>
<dbReference type="EMBL" id="SPLM01000036">
    <property type="protein sequence ID" value="TMW66191.1"/>
    <property type="molecule type" value="Genomic_DNA"/>
</dbReference>
<dbReference type="SUPFAM" id="SSF48371">
    <property type="entry name" value="ARM repeat"/>
    <property type="match status" value="1"/>
</dbReference>
<dbReference type="GO" id="GO:0051301">
    <property type="term" value="P:cell division"/>
    <property type="evidence" value="ECO:0007669"/>
    <property type="project" value="UniProtKB-KW"/>
</dbReference>
<dbReference type="InterPro" id="IPR051374">
    <property type="entry name" value="Ataxin-10/CTR86_families"/>
</dbReference>